<proteinExistence type="predicted"/>
<protein>
    <recommendedName>
        <fullName evidence="1">F-box domain-containing protein</fullName>
    </recommendedName>
</protein>
<sequence length="449" mass="51715">MEFKLPVLKQFLGFATPRNPLGEPPKSRLQELPAEIYLLILQYLDQGDKLRLLRASHDFYDLILPQIYEHLDTRRTQSLVQTLVHKPSLCDYPRSLRLSKWEVPRWRDDRREDSKNIERDPVLRQYDVSLVIAKAREASLSEAEAVRWQEDIKGHNPDAWTGLLLTLLPNLVRLQVQFPELSSYVPRIIIRAATGQYKIPVLRNVEEVAVSAAAFEPNGPVASLVSPFPGLPRLRWLFTNDLNETCLRLESFRYGYFNHYIYPSLIQRNHTIKELWLDIDRGRDRTPNHCPSFTQFSALRLLHAPHYLLGHFDHDSPRSVRCLLNTLPASLRTMHVTEVNTGALGYLFPCLVEYVGSRQARLSELVIATTTFIPDNAEQSTRLNTITIADPDTVERDTRPVSIMEHVMELRNACSASGTRFAIHKKDSESLAHWSFEEPFIRLHTAIVK</sequence>
<evidence type="ECO:0000259" key="1">
    <source>
        <dbReference type="PROSITE" id="PS50181"/>
    </source>
</evidence>
<evidence type="ECO:0000313" key="2">
    <source>
        <dbReference type="EMBL" id="KAL2858434.1"/>
    </source>
</evidence>
<accession>A0ABR4L2P1</accession>
<dbReference type="InterPro" id="IPR001810">
    <property type="entry name" value="F-box_dom"/>
</dbReference>
<comment type="caution">
    <text evidence="2">The sequence shown here is derived from an EMBL/GenBank/DDBJ whole genome shotgun (WGS) entry which is preliminary data.</text>
</comment>
<dbReference type="InterPro" id="IPR036047">
    <property type="entry name" value="F-box-like_dom_sf"/>
</dbReference>
<feature type="domain" description="F-box" evidence="1">
    <location>
        <begin position="26"/>
        <end position="71"/>
    </location>
</feature>
<dbReference type="SUPFAM" id="SSF81383">
    <property type="entry name" value="F-box domain"/>
    <property type="match status" value="1"/>
</dbReference>
<dbReference type="EMBL" id="JBFXLU010000001">
    <property type="protein sequence ID" value="KAL2858434.1"/>
    <property type="molecule type" value="Genomic_DNA"/>
</dbReference>
<dbReference type="PROSITE" id="PS50181">
    <property type="entry name" value="FBOX"/>
    <property type="match status" value="1"/>
</dbReference>
<name>A0ABR4L2P1_9EURO</name>
<evidence type="ECO:0000313" key="3">
    <source>
        <dbReference type="Proteomes" id="UP001610446"/>
    </source>
</evidence>
<organism evidence="2 3">
    <name type="scientific">Aspergillus pseudoustus</name>
    <dbReference type="NCBI Taxonomy" id="1810923"/>
    <lineage>
        <taxon>Eukaryota</taxon>
        <taxon>Fungi</taxon>
        <taxon>Dikarya</taxon>
        <taxon>Ascomycota</taxon>
        <taxon>Pezizomycotina</taxon>
        <taxon>Eurotiomycetes</taxon>
        <taxon>Eurotiomycetidae</taxon>
        <taxon>Eurotiales</taxon>
        <taxon>Aspergillaceae</taxon>
        <taxon>Aspergillus</taxon>
        <taxon>Aspergillus subgen. Nidulantes</taxon>
    </lineage>
</organism>
<dbReference type="Proteomes" id="UP001610446">
    <property type="component" value="Unassembled WGS sequence"/>
</dbReference>
<keyword evidence="3" id="KW-1185">Reference proteome</keyword>
<reference evidence="2 3" key="1">
    <citation type="submission" date="2024-07" db="EMBL/GenBank/DDBJ databases">
        <title>Section-level genome sequencing and comparative genomics of Aspergillus sections Usti and Cavernicolus.</title>
        <authorList>
            <consortium name="Lawrence Berkeley National Laboratory"/>
            <person name="Nybo J.L."/>
            <person name="Vesth T.C."/>
            <person name="Theobald S."/>
            <person name="Frisvad J.C."/>
            <person name="Larsen T.O."/>
            <person name="Kjaerboelling I."/>
            <person name="Rothschild-Mancinelli K."/>
            <person name="Lyhne E.K."/>
            <person name="Kogle M.E."/>
            <person name="Barry K."/>
            <person name="Clum A."/>
            <person name="Na H."/>
            <person name="Ledsgaard L."/>
            <person name="Lin J."/>
            <person name="Lipzen A."/>
            <person name="Kuo A."/>
            <person name="Riley R."/>
            <person name="Mondo S."/>
            <person name="Labutti K."/>
            <person name="Haridas S."/>
            <person name="Pangalinan J."/>
            <person name="Salamov A.A."/>
            <person name="Simmons B.A."/>
            <person name="Magnuson J.K."/>
            <person name="Chen J."/>
            <person name="Drula E."/>
            <person name="Henrissat B."/>
            <person name="Wiebenga A."/>
            <person name="Lubbers R.J."/>
            <person name="Gomes A.C."/>
            <person name="Makela M.R."/>
            <person name="Stajich J."/>
            <person name="Grigoriev I.V."/>
            <person name="Mortensen U.H."/>
            <person name="De Vries R.P."/>
            <person name="Baker S.E."/>
            <person name="Andersen M.R."/>
        </authorList>
    </citation>
    <scope>NUCLEOTIDE SEQUENCE [LARGE SCALE GENOMIC DNA]</scope>
    <source>
        <strain evidence="2 3">CBS 123904</strain>
    </source>
</reference>
<gene>
    <name evidence="2" type="ORF">BJY01DRAFT_241769</name>
</gene>